<dbReference type="PATRIC" id="fig|93466.3.peg.1158"/>
<evidence type="ECO:0000256" key="1">
    <source>
        <dbReference type="SAM" id="Phobius"/>
    </source>
</evidence>
<protein>
    <submittedName>
        <fullName evidence="2">Oxaloacetate decarboxylase, gamma chain</fullName>
    </submittedName>
</protein>
<dbReference type="OrthoDB" id="48293at2"/>
<dbReference type="GO" id="GO:0036376">
    <property type="term" value="P:sodium ion export across plasma membrane"/>
    <property type="evidence" value="ECO:0007669"/>
    <property type="project" value="InterPro"/>
</dbReference>
<dbReference type="KEGG" id="fng:JM64_05465"/>
<evidence type="ECO:0000313" key="2">
    <source>
        <dbReference type="EMBL" id="ANE41474.1"/>
    </source>
</evidence>
<reference evidence="2 3" key="1">
    <citation type="submission" date="2014-08" db="EMBL/GenBank/DDBJ databases">
        <title>Fervidobacterium pennivorans DYC genome.</title>
        <authorList>
            <person name="Wushke S."/>
        </authorList>
    </citation>
    <scope>NUCLEOTIDE SEQUENCE [LARGE SCALE GENOMIC DNA]</scope>
    <source>
        <strain evidence="2 3">DYC</strain>
    </source>
</reference>
<dbReference type="GO" id="GO:0015081">
    <property type="term" value="F:sodium ion transmembrane transporter activity"/>
    <property type="evidence" value="ECO:0007669"/>
    <property type="project" value="InterPro"/>
</dbReference>
<sequence length="177" mass="19313">MPIEATITTAAQATQTVLATQLINETATTLSQTAQPVAHSATPTALPIEVTVTIVGVSTVFLVFVILYAIFKLMEVFGRGKNKRIKTPSSKMIGEVAKEQNEGLMQSVAKKQSQEAMPAGVDETEEIAAVFAAIYAMLGTNIKIRSINRASSNVPRTKGQRGWEEWRTYGWRGGNRW</sequence>
<feature type="transmembrane region" description="Helical" evidence="1">
    <location>
        <begin position="50"/>
        <end position="71"/>
    </location>
</feature>
<organism evidence="2 3">
    <name type="scientific">Fervidobacterium pennivorans</name>
    <dbReference type="NCBI Taxonomy" id="93466"/>
    <lineage>
        <taxon>Bacteria</taxon>
        <taxon>Thermotogati</taxon>
        <taxon>Thermotogota</taxon>
        <taxon>Thermotogae</taxon>
        <taxon>Thermotogales</taxon>
        <taxon>Fervidobacteriaceae</taxon>
        <taxon>Fervidobacterium</taxon>
    </lineage>
</organism>
<proteinExistence type="predicted"/>
<dbReference type="AlphaFoldDB" id="A0A172T3D3"/>
<name>A0A172T3D3_FERPE</name>
<dbReference type="Proteomes" id="UP000077096">
    <property type="component" value="Chromosome"/>
</dbReference>
<keyword evidence="1" id="KW-1133">Transmembrane helix</keyword>
<gene>
    <name evidence="2" type="ORF">JM64_05465</name>
</gene>
<dbReference type="GO" id="GO:0005886">
    <property type="term" value="C:plasma membrane"/>
    <property type="evidence" value="ECO:0007669"/>
    <property type="project" value="UniProtKB-SubCell"/>
</dbReference>
<keyword evidence="1" id="KW-0812">Transmembrane</keyword>
<evidence type="ECO:0000313" key="3">
    <source>
        <dbReference type="Proteomes" id="UP000077096"/>
    </source>
</evidence>
<accession>A0A172T3D3</accession>
<dbReference type="EMBL" id="CP011393">
    <property type="protein sequence ID" value="ANE41474.1"/>
    <property type="molecule type" value="Genomic_DNA"/>
</dbReference>
<keyword evidence="1" id="KW-0472">Membrane</keyword>